<feature type="binding site" evidence="4">
    <location>
        <position position="243"/>
    </location>
    <ligand>
        <name>Mg(2+)</name>
        <dbReference type="ChEBI" id="CHEBI:18420"/>
    </ligand>
</feature>
<dbReference type="Gene3D" id="3.40.50.1000">
    <property type="entry name" value="HAD superfamily/HAD-like"/>
    <property type="match status" value="2"/>
</dbReference>
<evidence type="ECO:0000313" key="5">
    <source>
        <dbReference type="EMBL" id="GAK61100.1"/>
    </source>
</evidence>
<dbReference type="GO" id="GO:0005737">
    <property type="term" value="C:cytoplasm"/>
    <property type="evidence" value="ECO:0007669"/>
    <property type="project" value="TreeGrafter"/>
</dbReference>
<gene>
    <name evidence="5" type="ORF">U27_00998</name>
</gene>
<evidence type="ECO:0000256" key="3">
    <source>
        <dbReference type="PIRSR" id="PIRSR000915-2"/>
    </source>
</evidence>
<name>A0A081C945_VECG1</name>
<dbReference type="NCBIfam" id="TIGR01460">
    <property type="entry name" value="HAD-SF-IIA"/>
    <property type="match status" value="1"/>
</dbReference>
<dbReference type="PANTHER" id="PTHR19288">
    <property type="entry name" value="4-NITROPHENYLPHOSPHATASE-RELATED"/>
    <property type="match status" value="1"/>
</dbReference>
<protein>
    <submittedName>
        <fullName evidence="5">HAD-superfamily hydrolase, subfamily IIA</fullName>
    </submittedName>
</protein>
<evidence type="ECO:0000313" key="6">
    <source>
        <dbReference type="Proteomes" id="UP000030661"/>
    </source>
</evidence>
<evidence type="ECO:0000256" key="4">
    <source>
        <dbReference type="PIRSR" id="PIRSR000915-3"/>
    </source>
</evidence>
<dbReference type="InterPro" id="IPR006357">
    <property type="entry name" value="HAD-SF_hydro_IIA"/>
</dbReference>
<dbReference type="GO" id="GO:0046872">
    <property type="term" value="F:metal ion binding"/>
    <property type="evidence" value="ECO:0007669"/>
    <property type="project" value="UniProtKB-KW"/>
</dbReference>
<dbReference type="eggNOG" id="COG0647">
    <property type="taxonomic scope" value="Bacteria"/>
</dbReference>
<evidence type="ECO:0000256" key="1">
    <source>
        <dbReference type="PIRNR" id="PIRNR000915"/>
    </source>
</evidence>
<accession>A0A081C945</accession>
<feature type="active site" description="Nucleophile" evidence="2">
    <location>
        <position position="36"/>
    </location>
</feature>
<feature type="binding site" evidence="3">
    <location>
        <position position="218"/>
    </location>
    <ligand>
        <name>substrate</name>
    </ligand>
</feature>
<feature type="binding site" evidence="4">
    <location>
        <position position="38"/>
    </location>
    <ligand>
        <name>Mg(2+)</name>
        <dbReference type="ChEBI" id="CHEBI:18420"/>
    </ligand>
</feature>
<dbReference type="AlphaFoldDB" id="A0A081C945"/>
<evidence type="ECO:0000256" key="2">
    <source>
        <dbReference type="PIRSR" id="PIRSR000915-1"/>
    </source>
</evidence>
<comment type="cofactor">
    <cofactor evidence="4">
        <name>Mg(2+)</name>
        <dbReference type="ChEBI" id="CHEBI:18420"/>
    </cofactor>
    <text evidence="4">Divalent metal ions. Mg(2+) is the most effective.</text>
</comment>
<dbReference type="PANTHER" id="PTHR19288:SF46">
    <property type="entry name" value="HALOACID DEHALOGENASE-LIKE HYDROLASE DOMAIN-CONTAINING PROTEIN 2"/>
    <property type="match status" value="1"/>
</dbReference>
<dbReference type="GO" id="GO:0016791">
    <property type="term" value="F:phosphatase activity"/>
    <property type="evidence" value="ECO:0007669"/>
    <property type="project" value="TreeGrafter"/>
</dbReference>
<feature type="binding site" evidence="4">
    <location>
        <position position="36"/>
    </location>
    <ligand>
        <name>Mg(2+)</name>
        <dbReference type="ChEBI" id="CHEBI:18420"/>
    </ligand>
</feature>
<sequence>MTQVHLYPDAGTEQKLRTFYSEGRDHPLLRKGFIFDVDGVLCWDEDIVPGSPEAIARLRQGGKSVIFISNNSTKSRVDYISKFERLGIPITEQDLVLSTYATARYVAQEHPGARVYMLGAAGLRKELELAGLNLIDDPFQAQYVVVGTVFDGNGKISEENSRRITDALQALYYAKAKFIAANPDRMLPTKGGVIPDTGAVIGALSYMLERQPDAIIGKPTPHIVQMALDRTGLKPEDCVIVGDMDTDMLAGQHTGIATVFVRSGAMTEEMLRQQLGISPDFTYDKVIDILQL</sequence>
<comment type="similarity">
    <text evidence="1">Belongs to the HAD-like hydrolase superfamily.</text>
</comment>
<feature type="binding site" evidence="3">
    <location>
        <begin position="69"/>
        <end position="71"/>
    </location>
    <ligand>
        <name>substrate</name>
    </ligand>
</feature>
<dbReference type="PIRSF" id="PIRSF000915">
    <property type="entry name" value="PGP-type_phosphatase"/>
    <property type="match status" value="1"/>
</dbReference>
<organism evidence="5">
    <name type="scientific">Vecturithrix granuli</name>
    <dbReference type="NCBI Taxonomy" id="1499967"/>
    <lineage>
        <taxon>Bacteria</taxon>
        <taxon>Candidatus Moduliflexota</taxon>
        <taxon>Candidatus Vecturitrichia</taxon>
        <taxon>Candidatus Vecturitrichales</taxon>
        <taxon>Candidatus Vecturitrichaceae</taxon>
        <taxon>Candidatus Vecturithrix</taxon>
    </lineage>
</organism>
<dbReference type="EMBL" id="DF820477">
    <property type="protein sequence ID" value="GAK61100.1"/>
    <property type="molecule type" value="Genomic_DNA"/>
</dbReference>
<feature type="active site" description="Proton donor" evidence="2">
    <location>
        <position position="38"/>
    </location>
</feature>
<reference evidence="5" key="1">
    <citation type="journal article" date="2015" name="PeerJ">
        <title>First genomic representation of candidate bacterial phylum KSB3 points to enhanced environmental sensing as a trigger of wastewater bulking.</title>
        <authorList>
            <person name="Sekiguchi Y."/>
            <person name="Ohashi A."/>
            <person name="Parks D.H."/>
            <person name="Yamauchi T."/>
            <person name="Tyson G.W."/>
            <person name="Hugenholtz P."/>
        </authorList>
    </citation>
    <scope>NUCLEOTIDE SEQUENCE [LARGE SCALE GENOMIC DNA]</scope>
</reference>
<dbReference type="InterPro" id="IPR036412">
    <property type="entry name" value="HAD-like_sf"/>
</dbReference>
<dbReference type="STRING" id="1499967.U27_00998"/>
<keyword evidence="4" id="KW-0460">Magnesium</keyword>
<dbReference type="HOGENOM" id="CLU_043473_1_2_0"/>
<dbReference type="InterPro" id="IPR023214">
    <property type="entry name" value="HAD_sf"/>
</dbReference>
<keyword evidence="5" id="KW-0378">Hydrolase</keyword>
<dbReference type="Proteomes" id="UP000030661">
    <property type="component" value="Unassembled WGS sequence"/>
</dbReference>
<dbReference type="Pfam" id="PF13242">
    <property type="entry name" value="Hydrolase_like"/>
    <property type="match status" value="1"/>
</dbReference>
<keyword evidence="6" id="KW-1185">Reference proteome</keyword>
<dbReference type="Pfam" id="PF13344">
    <property type="entry name" value="Hydrolase_6"/>
    <property type="match status" value="1"/>
</dbReference>
<dbReference type="SUPFAM" id="SSF56784">
    <property type="entry name" value="HAD-like"/>
    <property type="match status" value="1"/>
</dbReference>
<keyword evidence="4" id="KW-0479">Metal-binding</keyword>
<proteinExistence type="inferred from homology"/>